<keyword evidence="6" id="KW-0961">Cell wall biogenesis/degradation</keyword>
<organism evidence="9 10">
    <name type="scientific">Polycladospora coralii</name>
    <dbReference type="NCBI Taxonomy" id="2771432"/>
    <lineage>
        <taxon>Bacteria</taxon>
        <taxon>Bacillati</taxon>
        <taxon>Bacillota</taxon>
        <taxon>Bacilli</taxon>
        <taxon>Bacillales</taxon>
        <taxon>Thermoactinomycetaceae</taxon>
        <taxon>Polycladospora</taxon>
    </lineage>
</organism>
<dbReference type="RefSeq" id="WP_191138331.1">
    <property type="nucleotide sequence ID" value="NZ_JACXAG020000001.1"/>
</dbReference>
<comment type="function">
    <text evidence="6">Involved in cell wall formation. Catalyzes the final step in the synthesis of UDP-N-acetylmuramoyl-pentapeptide, the precursor of murein.</text>
</comment>
<dbReference type="SUPFAM" id="SSF53244">
    <property type="entry name" value="MurD-like peptide ligases, peptide-binding domain"/>
    <property type="match status" value="1"/>
</dbReference>
<evidence type="ECO:0000256" key="3">
    <source>
        <dbReference type="ARBA" id="ARBA00022741"/>
    </source>
</evidence>
<evidence type="ECO:0000256" key="4">
    <source>
        <dbReference type="ARBA" id="ARBA00022840"/>
    </source>
</evidence>
<dbReference type="PANTHER" id="PTHR43024:SF1">
    <property type="entry name" value="UDP-N-ACETYLMURAMOYL-TRIPEPTIDE--D-ALANYL-D-ALANINE LIGASE"/>
    <property type="match status" value="1"/>
</dbReference>
<dbReference type="GO" id="GO:0005737">
    <property type="term" value="C:cytoplasm"/>
    <property type="evidence" value="ECO:0007669"/>
    <property type="project" value="UniProtKB-SubCell"/>
</dbReference>
<evidence type="ECO:0000259" key="7">
    <source>
        <dbReference type="Pfam" id="PF02875"/>
    </source>
</evidence>
<dbReference type="Gene3D" id="3.90.190.20">
    <property type="entry name" value="Mur ligase, C-terminal domain"/>
    <property type="match status" value="1"/>
</dbReference>
<evidence type="ECO:0000313" key="9">
    <source>
        <dbReference type="EMBL" id="MBD1371684.1"/>
    </source>
</evidence>
<feature type="domain" description="Mur ligase central" evidence="8">
    <location>
        <begin position="110"/>
        <end position="294"/>
    </location>
</feature>
<dbReference type="GO" id="GO:0005524">
    <property type="term" value="F:ATP binding"/>
    <property type="evidence" value="ECO:0007669"/>
    <property type="project" value="UniProtKB-KW"/>
</dbReference>
<dbReference type="SUPFAM" id="SSF53623">
    <property type="entry name" value="MurD-like peptide ligases, catalytic domain"/>
    <property type="match status" value="1"/>
</dbReference>
<dbReference type="GO" id="GO:0051301">
    <property type="term" value="P:cell division"/>
    <property type="evidence" value="ECO:0007669"/>
    <property type="project" value="UniProtKB-KW"/>
</dbReference>
<dbReference type="GO" id="GO:0071555">
    <property type="term" value="P:cell wall organization"/>
    <property type="evidence" value="ECO:0007669"/>
    <property type="project" value="UniProtKB-KW"/>
</dbReference>
<dbReference type="EMBL" id="JACXAH010000005">
    <property type="protein sequence ID" value="MBD1371684.1"/>
    <property type="molecule type" value="Genomic_DNA"/>
</dbReference>
<dbReference type="InterPro" id="IPR013221">
    <property type="entry name" value="Mur_ligase_cen"/>
</dbReference>
<keyword evidence="4" id="KW-0067">ATP-binding</keyword>
<accession>A0A926RTX2</accession>
<feature type="domain" description="Mur ligase C-terminal" evidence="7">
    <location>
        <begin position="317"/>
        <end position="445"/>
    </location>
</feature>
<keyword evidence="2 6" id="KW-0132">Cell division</keyword>
<dbReference type="Proteomes" id="UP000661691">
    <property type="component" value="Unassembled WGS sequence"/>
</dbReference>
<dbReference type="InterPro" id="IPR051046">
    <property type="entry name" value="MurCDEF_CellWall_CoF430Synth"/>
</dbReference>
<gene>
    <name evidence="9" type="ORF">IC620_04840</name>
</gene>
<keyword evidence="6" id="KW-0573">Peptidoglycan synthesis</keyword>
<evidence type="ECO:0000259" key="8">
    <source>
        <dbReference type="Pfam" id="PF08245"/>
    </source>
</evidence>
<dbReference type="NCBIfam" id="TIGR01143">
    <property type="entry name" value="murF"/>
    <property type="match status" value="1"/>
</dbReference>
<keyword evidence="5 6" id="KW-0131">Cell cycle</keyword>
<dbReference type="GO" id="GO:0009252">
    <property type="term" value="P:peptidoglycan biosynthetic process"/>
    <property type="evidence" value="ECO:0007669"/>
    <property type="project" value="UniProtKB-KW"/>
</dbReference>
<keyword evidence="1 9" id="KW-0436">Ligase</keyword>
<protein>
    <recommendedName>
        <fullName evidence="6">UDP-N-acetylmuramoyl-tripeptide--D-alanyl-D-alanine ligase</fullName>
        <ecNumber evidence="6">6.3.2.10</ecNumber>
    </recommendedName>
</protein>
<comment type="pathway">
    <text evidence="6">Cell wall biogenesis; peptidoglycan biosynthesis.</text>
</comment>
<evidence type="ECO:0000256" key="6">
    <source>
        <dbReference type="RuleBase" id="RU004136"/>
    </source>
</evidence>
<dbReference type="Pfam" id="PF08245">
    <property type="entry name" value="Mur_ligase_M"/>
    <property type="match status" value="1"/>
</dbReference>
<dbReference type="InterPro" id="IPR036565">
    <property type="entry name" value="Mur-like_cat_sf"/>
</dbReference>
<dbReference type="InterPro" id="IPR005863">
    <property type="entry name" value="UDP-N-AcMur_synth"/>
</dbReference>
<sequence length="459" mass="51358">MLSIRLGELARVINGRLIRGSPNQLIQKATYLTSDYLSHKIFFFPTRYLSSKFRLGELGYKKSLGVVTTPAYFRHIPTHHPLILVDHAEEALFRLARYERAKLRTLFIGITGSSGKTTTKDMLASILRQRYYTYRSIASYNVASVIPTHIFKLTPRHQVAVIEMGLGKLGGIAMQCSLAKPKIGVVTHIGEAHCGQIGNSIENVIKGKQEIIDGLMPGGFLVLNADDRRSRRLSTQQYRGKVVTFGIKEAATYTAKHVQYTKKGMRFYVHGYPFSLSVFGLHNVYNALAAIAVAKSLQVSNAQIQQGLYQYQAPPMRLQKMVGRGGSLILNDAYNANPTSMIEGLKVLKHLSTKRNSIAVLGSMKGLGSFTRQAYARVGQSIARHLHPDQLITIGKPGLVGYIAEIAIQNGYPKKQVHTFRNQNKAIRYLRHTIDNKSVLYFKASRADAFEYMVRTLKR</sequence>
<dbReference type="InterPro" id="IPR036615">
    <property type="entry name" value="Mur_ligase_C_dom_sf"/>
</dbReference>
<evidence type="ECO:0000256" key="5">
    <source>
        <dbReference type="ARBA" id="ARBA00023306"/>
    </source>
</evidence>
<comment type="caution">
    <text evidence="9">The sequence shown here is derived from an EMBL/GenBank/DDBJ whole genome shotgun (WGS) entry which is preliminary data.</text>
</comment>
<dbReference type="Pfam" id="PF02875">
    <property type="entry name" value="Mur_ligase_C"/>
    <property type="match status" value="1"/>
</dbReference>
<dbReference type="GO" id="GO:0047480">
    <property type="term" value="F:UDP-N-acetylmuramoyl-tripeptide-D-alanyl-D-alanine ligase activity"/>
    <property type="evidence" value="ECO:0007669"/>
    <property type="project" value="UniProtKB-EC"/>
</dbReference>
<evidence type="ECO:0000256" key="1">
    <source>
        <dbReference type="ARBA" id="ARBA00022598"/>
    </source>
</evidence>
<keyword evidence="10" id="KW-1185">Reference proteome</keyword>
<comment type="subcellular location">
    <subcellularLocation>
        <location evidence="6">Cytoplasm</location>
    </subcellularLocation>
</comment>
<reference evidence="9" key="1">
    <citation type="submission" date="2020-09" db="EMBL/GenBank/DDBJ databases">
        <title>A novel bacterium of genus Hazenella, isolated from South China Sea.</title>
        <authorList>
            <person name="Huang H."/>
            <person name="Mo K."/>
            <person name="Hu Y."/>
        </authorList>
    </citation>
    <scope>NUCLEOTIDE SEQUENCE</scope>
    <source>
        <strain evidence="9">IB182357</strain>
    </source>
</reference>
<dbReference type="AlphaFoldDB" id="A0A926RTX2"/>
<keyword evidence="6" id="KW-0133">Cell shape</keyword>
<dbReference type="InterPro" id="IPR004101">
    <property type="entry name" value="Mur_ligase_C"/>
</dbReference>
<comment type="catalytic activity">
    <reaction evidence="6">
        <text>D-alanyl-D-alanine + UDP-N-acetyl-alpha-D-muramoyl-L-alanyl-gamma-D-glutamyl-meso-2,6-diaminopimelate + ATP = UDP-N-acetyl-alpha-D-muramoyl-L-alanyl-gamma-D-glutamyl-meso-2,6-diaminopimeloyl-D-alanyl-D-alanine + ADP + phosphate + H(+)</text>
        <dbReference type="Rhea" id="RHEA:28374"/>
        <dbReference type="ChEBI" id="CHEBI:15378"/>
        <dbReference type="ChEBI" id="CHEBI:30616"/>
        <dbReference type="ChEBI" id="CHEBI:43474"/>
        <dbReference type="ChEBI" id="CHEBI:57822"/>
        <dbReference type="ChEBI" id="CHEBI:61386"/>
        <dbReference type="ChEBI" id="CHEBI:83905"/>
        <dbReference type="ChEBI" id="CHEBI:456216"/>
        <dbReference type="EC" id="6.3.2.10"/>
    </reaction>
</comment>
<dbReference type="PANTHER" id="PTHR43024">
    <property type="entry name" value="UDP-N-ACETYLMURAMOYL-TRIPEPTIDE--D-ALANYL-D-ALANINE LIGASE"/>
    <property type="match status" value="1"/>
</dbReference>
<evidence type="ECO:0000256" key="2">
    <source>
        <dbReference type="ARBA" id="ARBA00022618"/>
    </source>
</evidence>
<keyword evidence="3" id="KW-0547">Nucleotide-binding</keyword>
<dbReference type="GO" id="GO:0008360">
    <property type="term" value="P:regulation of cell shape"/>
    <property type="evidence" value="ECO:0007669"/>
    <property type="project" value="UniProtKB-KW"/>
</dbReference>
<proteinExistence type="predicted"/>
<dbReference type="EC" id="6.3.2.10" evidence="6"/>
<evidence type="ECO:0000313" key="10">
    <source>
        <dbReference type="Proteomes" id="UP000661691"/>
    </source>
</evidence>
<dbReference type="Gene3D" id="3.40.1190.10">
    <property type="entry name" value="Mur-like, catalytic domain"/>
    <property type="match status" value="1"/>
</dbReference>
<name>A0A926RTX2_9BACL</name>